<dbReference type="PANTHER" id="PTHR10357:SF205">
    <property type="entry name" value="O-GLYCOSYL HYDROLASE FAMILY 13"/>
    <property type="match status" value="1"/>
</dbReference>
<organism evidence="2 3">
    <name type="scientific">Candidatus Avibacteroides avistercoris</name>
    <dbReference type="NCBI Taxonomy" id="2840690"/>
    <lineage>
        <taxon>Bacteria</taxon>
        <taxon>Pseudomonadati</taxon>
        <taxon>Bacteroidota</taxon>
        <taxon>Bacteroidia</taxon>
        <taxon>Bacteroidales</taxon>
        <taxon>Bacteroidaceae</taxon>
        <taxon>Bacteroidaceae incertae sedis</taxon>
        <taxon>Candidatus Avibacteroides</taxon>
    </lineage>
</organism>
<gene>
    <name evidence="2" type="ORF">IAA93_07135</name>
</gene>
<dbReference type="InterPro" id="IPR006047">
    <property type="entry name" value="GH13_cat_dom"/>
</dbReference>
<feature type="domain" description="Glycosyl hydrolase family 13 catalytic" evidence="1">
    <location>
        <begin position="10"/>
        <end position="420"/>
    </location>
</feature>
<dbReference type="Proteomes" id="UP000787625">
    <property type="component" value="Unassembled WGS sequence"/>
</dbReference>
<dbReference type="InterPro" id="IPR017853">
    <property type="entry name" value="GH"/>
</dbReference>
<protein>
    <submittedName>
        <fullName evidence="2">Alpha-amylase family protein</fullName>
    </submittedName>
</protein>
<proteinExistence type="predicted"/>
<evidence type="ECO:0000313" key="2">
    <source>
        <dbReference type="EMBL" id="HJD53479.1"/>
    </source>
</evidence>
<comment type="caution">
    <text evidence="2">The sequence shown here is derived from an EMBL/GenBank/DDBJ whole genome shotgun (WGS) entry which is preliminary data.</text>
</comment>
<sequence length="561" mass="63675">MGNNKFVIYQVLPRLFGNDSVECVPGGDIRTNGVGKFADFNALTLRKIKDKGVTHIWYTGIIEHASKTEYPGLPATHPAIVKGNAGSPYAIRDYYDVSADLALNVEDRMREFEDLVARTHRNGLKVIIDFVPNHVSRQYVSDAKPAGVEDLGANDDQTKAFSPYNNFYYIPGTKLAGNFDMIAGAAHPYEELPAKVTGNDCFNQYPSVNDWFETVKLNYGIDYMNGRTRAFSPIPDTWFKMLDILRFWAGKGVDGFRCDMAEMVPVEFWNWAISRIKDEFKDVIFIAEVYNPSLYNSYIKVGGFDYLYDKVGLYDTLRDVVSHGRAASDISYCWQSLGDIQEHMLNFLENHDEQRVASDFFAKDPFRAVPALAVSALMNVNPFMIYFGQEFGERGMDAEGYSGRDGRTTIFDYWSVDTVRRWRNGGSYDGRALTARETELSGIYSAVMHIALNERAVTKGRFFDVTYANFDNPAYDTNRLYSFVRGIDNEYIFVLANFADHPADAEVVFPQHLFDYFGLRETIAGAVDLMSGEKKYVHISSRNKLRLHVDAFGVRILKIEL</sequence>
<dbReference type="SUPFAM" id="SSF51445">
    <property type="entry name" value="(Trans)glycosidases"/>
    <property type="match status" value="1"/>
</dbReference>
<dbReference type="GO" id="GO:0009313">
    <property type="term" value="P:oligosaccharide catabolic process"/>
    <property type="evidence" value="ECO:0007669"/>
    <property type="project" value="TreeGrafter"/>
</dbReference>
<evidence type="ECO:0000259" key="1">
    <source>
        <dbReference type="SMART" id="SM00642"/>
    </source>
</evidence>
<dbReference type="GO" id="GO:0004556">
    <property type="term" value="F:alpha-amylase activity"/>
    <property type="evidence" value="ECO:0007669"/>
    <property type="project" value="TreeGrafter"/>
</dbReference>
<name>A0A9D2UJB0_9BACT</name>
<reference evidence="2" key="2">
    <citation type="submission" date="2021-04" db="EMBL/GenBank/DDBJ databases">
        <authorList>
            <person name="Gilroy R."/>
        </authorList>
    </citation>
    <scope>NUCLEOTIDE SEQUENCE</scope>
    <source>
        <strain evidence="2">MalCec1-1739</strain>
    </source>
</reference>
<evidence type="ECO:0000313" key="3">
    <source>
        <dbReference type="Proteomes" id="UP000787625"/>
    </source>
</evidence>
<dbReference type="EMBL" id="DWUP01000165">
    <property type="protein sequence ID" value="HJD53479.1"/>
    <property type="molecule type" value="Genomic_DNA"/>
</dbReference>
<dbReference type="SMART" id="SM00642">
    <property type="entry name" value="Aamy"/>
    <property type="match status" value="1"/>
</dbReference>
<accession>A0A9D2UJB0</accession>
<dbReference type="Pfam" id="PF00128">
    <property type="entry name" value="Alpha-amylase"/>
    <property type="match status" value="1"/>
</dbReference>
<dbReference type="AlphaFoldDB" id="A0A9D2UJB0"/>
<dbReference type="Gene3D" id="3.20.20.80">
    <property type="entry name" value="Glycosidases"/>
    <property type="match status" value="2"/>
</dbReference>
<reference evidence="2" key="1">
    <citation type="journal article" date="2021" name="PeerJ">
        <title>Extensive microbial diversity within the chicken gut microbiome revealed by metagenomics and culture.</title>
        <authorList>
            <person name="Gilroy R."/>
            <person name="Ravi A."/>
            <person name="Getino M."/>
            <person name="Pursley I."/>
            <person name="Horton D.L."/>
            <person name="Alikhan N.F."/>
            <person name="Baker D."/>
            <person name="Gharbi K."/>
            <person name="Hall N."/>
            <person name="Watson M."/>
            <person name="Adriaenssens E.M."/>
            <person name="Foster-Nyarko E."/>
            <person name="Jarju S."/>
            <person name="Secka A."/>
            <person name="Antonio M."/>
            <person name="Oren A."/>
            <person name="Chaudhuri R.R."/>
            <person name="La Ragione R."/>
            <person name="Hildebrand F."/>
            <person name="Pallen M.J."/>
        </authorList>
    </citation>
    <scope>NUCLEOTIDE SEQUENCE</scope>
    <source>
        <strain evidence="2">MalCec1-1739</strain>
    </source>
</reference>
<dbReference type="PANTHER" id="PTHR10357">
    <property type="entry name" value="ALPHA-AMYLASE FAMILY MEMBER"/>
    <property type="match status" value="1"/>
</dbReference>
<dbReference type="CDD" id="cd11349">
    <property type="entry name" value="AmyAc_3"/>
    <property type="match status" value="1"/>
</dbReference>